<proteinExistence type="predicted"/>
<keyword evidence="3" id="KW-0472">Membrane</keyword>
<evidence type="ECO:0000313" key="6">
    <source>
        <dbReference type="Proteomes" id="UP000324159"/>
    </source>
</evidence>
<evidence type="ECO:0000256" key="4">
    <source>
        <dbReference type="SAM" id="SignalP"/>
    </source>
</evidence>
<dbReference type="EMBL" id="VNIB01000014">
    <property type="protein sequence ID" value="TYO96340.1"/>
    <property type="molecule type" value="Genomic_DNA"/>
</dbReference>
<dbReference type="RefSeq" id="WP_148896813.1">
    <property type="nucleotide sequence ID" value="NZ_VNIB01000014.1"/>
</dbReference>
<feature type="signal peptide" evidence="4">
    <location>
        <begin position="1"/>
        <end position="24"/>
    </location>
</feature>
<organism evidence="5 6">
    <name type="scientific">Geothermobacter ehrlichii</name>
    <dbReference type="NCBI Taxonomy" id="213224"/>
    <lineage>
        <taxon>Bacteria</taxon>
        <taxon>Pseudomonadati</taxon>
        <taxon>Thermodesulfobacteriota</taxon>
        <taxon>Desulfuromonadia</taxon>
        <taxon>Desulfuromonadales</taxon>
        <taxon>Geothermobacteraceae</taxon>
        <taxon>Geothermobacter</taxon>
    </lineage>
</organism>
<keyword evidence="3" id="KW-1133">Transmembrane helix</keyword>
<feature type="transmembrane region" description="Helical" evidence="3">
    <location>
        <begin position="248"/>
        <end position="267"/>
    </location>
</feature>
<dbReference type="InterPro" id="IPR051829">
    <property type="entry name" value="Multiheme_Cytochr_ET"/>
</dbReference>
<comment type="caution">
    <text evidence="5">The sequence shown here is derived from an EMBL/GenBank/DDBJ whole genome shotgun (WGS) entry which is preliminary data.</text>
</comment>
<reference evidence="5 6" key="1">
    <citation type="submission" date="2019-07" db="EMBL/GenBank/DDBJ databases">
        <title>Genomic Encyclopedia of Type Strains, Phase IV (KMG-IV): sequencing the most valuable type-strain genomes for metagenomic binning, comparative biology and taxonomic classification.</title>
        <authorList>
            <person name="Goeker M."/>
        </authorList>
    </citation>
    <scope>NUCLEOTIDE SEQUENCE [LARGE SCALE GENOMIC DNA]</scope>
    <source>
        <strain evidence="5 6">SS015</strain>
    </source>
</reference>
<feature type="coiled-coil region" evidence="2">
    <location>
        <begin position="161"/>
        <end position="188"/>
    </location>
</feature>
<evidence type="ECO:0000256" key="1">
    <source>
        <dbReference type="ARBA" id="ARBA00022729"/>
    </source>
</evidence>
<protein>
    <submittedName>
        <fullName evidence="5">Uncharacterized protein</fullName>
    </submittedName>
</protein>
<dbReference type="PANTHER" id="PTHR35038:SF8">
    <property type="entry name" value="C-TYPE POLYHEME CYTOCHROME OMCC"/>
    <property type="match status" value="1"/>
</dbReference>
<accession>A0A5D3WGX3</accession>
<keyword evidence="6" id="KW-1185">Reference proteome</keyword>
<dbReference type="AlphaFoldDB" id="A0A5D3WGX3"/>
<gene>
    <name evidence="5" type="ORF">EDC39_11446</name>
</gene>
<sequence>MTTCCKSWILTLPLLFLLALPALAAEDEGGAAGPAKTVCQQCHGGMQGRLGAPVGDWEHSVHRENGISCHDCHGGDPTDFAMAMSPDRGFLGAPEEAEIPAFCGRCHIGVRDDYLDSKHGRALGEGGPQCVTCHGNHAVQRASLALINDKDCTRCHSFGRAARIRAALASTDNKIDDLEKAIDALRRVGIAVKPLRGKVFSARNNFHRLFHTVDVDRVHEGTASVQAELDKVAGRIAEIRSELSTRKLWGGITVVLLLVAGVLSLLLRKTYQDEEREEADR</sequence>
<evidence type="ECO:0000256" key="3">
    <source>
        <dbReference type="SAM" id="Phobius"/>
    </source>
</evidence>
<dbReference type="SUPFAM" id="SSF48695">
    <property type="entry name" value="Multiheme cytochromes"/>
    <property type="match status" value="1"/>
</dbReference>
<dbReference type="PANTHER" id="PTHR35038">
    <property type="entry name" value="DISSIMILATORY SULFITE REDUCTASE SIRA"/>
    <property type="match status" value="1"/>
</dbReference>
<evidence type="ECO:0000256" key="2">
    <source>
        <dbReference type="SAM" id="Coils"/>
    </source>
</evidence>
<keyword evidence="3" id="KW-0812">Transmembrane</keyword>
<keyword evidence="1 4" id="KW-0732">Signal</keyword>
<dbReference type="Proteomes" id="UP000324159">
    <property type="component" value="Unassembled WGS sequence"/>
</dbReference>
<dbReference type="InterPro" id="IPR036280">
    <property type="entry name" value="Multihaem_cyt_sf"/>
</dbReference>
<dbReference type="OrthoDB" id="5394163at2"/>
<dbReference type="Gene3D" id="3.90.10.10">
    <property type="entry name" value="Cytochrome C3"/>
    <property type="match status" value="1"/>
</dbReference>
<feature type="chain" id="PRO_5022934001" evidence="4">
    <location>
        <begin position="25"/>
        <end position="281"/>
    </location>
</feature>
<keyword evidence="2" id="KW-0175">Coiled coil</keyword>
<name>A0A5D3WGX3_9BACT</name>
<evidence type="ECO:0000313" key="5">
    <source>
        <dbReference type="EMBL" id="TYO96340.1"/>
    </source>
</evidence>